<sequence>MVAPENTLGSWDTARRPAPAAAIRPFPLPTRLAPLPPHTEAPTCATAPAMGHADTHNPTIVRAHRRRGGSPHTERATCAATGPMRHTGEYAPLIVCAHCPRKADRNR</sequence>
<feature type="compositionally biased region" description="Low complexity" evidence="1">
    <location>
        <begin position="16"/>
        <end position="25"/>
    </location>
</feature>
<accession>A0ABQ3WCC8</accession>
<evidence type="ECO:0000256" key="1">
    <source>
        <dbReference type="SAM" id="MobiDB-lite"/>
    </source>
</evidence>
<organism evidence="2">
    <name type="scientific">Actinoplanes campanulatus</name>
    <dbReference type="NCBI Taxonomy" id="113559"/>
    <lineage>
        <taxon>Bacteria</taxon>
        <taxon>Bacillati</taxon>
        <taxon>Actinomycetota</taxon>
        <taxon>Actinomycetes</taxon>
        <taxon>Micromonosporales</taxon>
        <taxon>Micromonosporaceae</taxon>
        <taxon>Actinoplanes</taxon>
    </lineage>
</organism>
<dbReference type="EMBL" id="BOMF01000019">
    <property type="protein sequence ID" value="GID44025.1"/>
    <property type="molecule type" value="Genomic_DNA"/>
</dbReference>
<reference evidence="2" key="1">
    <citation type="submission" date="2021-01" db="EMBL/GenBank/DDBJ databases">
        <title>Whole genome shotgun sequence of Actinoplanes capillaceus NBRC 16408.</title>
        <authorList>
            <person name="Komaki H."/>
            <person name="Tamura T."/>
        </authorList>
    </citation>
    <scope>NUCLEOTIDE SEQUENCE [LARGE SCALE GENOMIC DNA]</scope>
    <source>
        <strain evidence="2">NBRC 16408</strain>
    </source>
</reference>
<protein>
    <submittedName>
        <fullName evidence="2">Uncharacterized protein</fullName>
    </submittedName>
</protein>
<comment type="caution">
    <text evidence="2">The sequence shown here is derived from an EMBL/GenBank/DDBJ whole genome shotgun (WGS) entry which is preliminary data.</text>
</comment>
<feature type="region of interest" description="Disordered" evidence="1">
    <location>
        <begin position="1"/>
        <end position="55"/>
    </location>
</feature>
<proteinExistence type="predicted"/>
<name>A0ABQ3WCC8_9ACTN</name>
<evidence type="ECO:0000313" key="2">
    <source>
        <dbReference type="EMBL" id="GID44025.1"/>
    </source>
</evidence>
<gene>
    <name evidence="2" type="ORF">Aca07nite_13000</name>
</gene>